<evidence type="ECO:0000313" key="8">
    <source>
        <dbReference type="Proteomes" id="UP000046947"/>
    </source>
</evidence>
<evidence type="ECO:0000313" key="1">
    <source>
        <dbReference type="EMBL" id="CFE70535.1"/>
    </source>
</evidence>
<evidence type="ECO:0000313" key="3">
    <source>
        <dbReference type="EMBL" id="CKS09000.1"/>
    </source>
</evidence>
<dbReference type="EMBL" id="CNGE01000170">
    <property type="protein sequence ID" value="CKS09000.1"/>
    <property type="molecule type" value="Genomic_DNA"/>
</dbReference>
<evidence type="ECO:0000313" key="6">
    <source>
        <dbReference type="Proteomes" id="UP000044938"/>
    </source>
</evidence>
<name>A0A654TS53_MYCTX</name>
<sequence length="68" mass="7332">MAQPLTDCLDRYYARQADINVPSPPATPSTALLDQLPDTGLSARGRPLTELLRPAYHALTHHHNSAGG</sequence>
<dbReference type="Proteomes" id="UP000048948">
    <property type="component" value="Unassembled WGS sequence"/>
</dbReference>
<protein>
    <submittedName>
        <fullName evidence="1">Uncharacterized protein</fullName>
    </submittedName>
</protein>
<organism evidence="1 8">
    <name type="scientific">Mycobacterium tuberculosis</name>
    <dbReference type="NCBI Taxonomy" id="1773"/>
    <lineage>
        <taxon>Bacteria</taxon>
        <taxon>Bacillati</taxon>
        <taxon>Actinomycetota</taxon>
        <taxon>Actinomycetes</taxon>
        <taxon>Mycobacteriales</taxon>
        <taxon>Mycobacteriaceae</taxon>
        <taxon>Mycobacterium</taxon>
        <taxon>Mycobacterium tuberculosis complex</taxon>
    </lineage>
</organism>
<evidence type="ECO:0000313" key="2">
    <source>
        <dbReference type="EMBL" id="CKR37540.1"/>
    </source>
</evidence>
<dbReference type="Proteomes" id="UP000049023">
    <property type="component" value="Unassembled WGS sequence"/>
</dbReference>
<dbReference type="Proteomes" id="UP000044938">
    <property type="component" value="Unassembled WGS sequence"/>
</dbReference>
<dbReference type="EMBL" id="CSAJ01000047">
    <property type="protein sequence ID" value="COV63591.1"/>
    <property type="molecule type" value="Genomic_DNA"/>
</dbReference>
<dbReference type="Proteomes" id="UP000045842">
    <property type="component" value="Unassembled WGS sequence"/>
</dbReference>
<dbReference type="EMBL" id="CSAD01000100">
    <property type="protein sequence ID" value="COV10334.1"/>
    <property type="molecule type" value="Genomic_DNA"/>
</dbReference>
<dbReference type="AlphaFoldDB" id="A0A654TS53"/>
<evidence type="ECO:0000313" key="7">
    <source>
        <dbReference type="Proteomes" id="UP000045842"/>
    </source>
</evidence>
<proteinExistence type="predicted"/>
<evidence type="ECO:0000313" key="9">
    <source>
        <dbReference type="Proteomes" id="UP000048948"/>
    </source>
</evidence>
<evidence type="ECO:0000313" key="4">
    <source>
        <dbReference type="EMBL" id="COV10334.1"/>
    </source>
</evidence>
<dbReference type="EMBL" id="CFOH01000820">
    <property type="protein sequence ID" value="CFE70535.1"/>
    <property type="molecule type" value="Genomic_DNA"/>
</dbReference>
<reference evidence="6 7" key="1">
    <citation type="submission" date="2015-03" db="EMBL/GenBank/DDBJ databases">
        <authorList>
            <consortium name="Pathogen Informatics"/>
        </authorList>
    </citation>
    <scope>NUCLEOTIDE SEQUENCE [LARGE SCALE GENOMIC DNA]</scope>
    <source>
        <strain evidence="3 9">Bir 172</strain>
        <strain evidence="2 10">Bir 187</strain>
        <strain evidence="4 7">G09801536</strain>
        <strain evidence="1 8">H09601792</strain>
        <strain evidence="5 6">M09401471</strain>
    </source>
</reference>
<evidence type="ECO:0000313" key="10">
    <source>
        <dbReference type="Proteomes" id="UP000049023"/>
    </source>
</evidence>
<accession>A0A654TS53</accession>
<dbReference type="Proteomes" id="UP000046947">
    <property type="component" value="Unassembled WGS sequence"/>
</dbReference>
<dbReference type="EMBL" id="CNFU01000177">
    <property type="protein sequence ID" value="CKR37540.1"/>
    <property type="molecule type" value="Genomic_DNA"/>
</dbReference>
<gene>
    <name evidence="4" type="ORF">ERS007679_01042</name>
    <name evidence="1" type="ORF">ERS007688_03612</name>
    <name evidence="5" type="ORF">ERS007720_00620</name>
    <name evidence="3" type="ORF">ERS027646_01245</name>
    <name evidence="2" type="ORF">ERS027661_01154</name>
</gene>
<evidence type="ECO:0000313" key="5">
    <source>
        <dbReference type="EMBL" id="COV63591.1"/>
    </source>
</evidence>